<gene>
    <name evidence="2" type="ORF">F7R91_41535</name>
</gene>
<accession>A0A6H9UP24</accession>
<dbReference type="AlphaFoldDB" id="A0A6H9UP24"/>
<evidence type="ECO:0000313" key="2">
    <source>
        <dbReference type="EMBL" id="KAB1138936.1"/>
    </source>
</evidence>
<evidence type="ECO:0000313" key="3">
    <source>
        <dbReference type="Proteomes" id="UP000442707"/>
    </source>
</evidence>
<keyword evidence="3" id="KW-1185">Reference proteome</keyword>
<dbReference type="Proteomes" id="UP000442707">
    <property type="component" value="Unassembled WGS sequence"/>
</dbReference>
<evidence type="ECO:0000256" key="1">
    <source>
        <dbReference type="SAM" id="MobiDB-lite"/>
    </source>
</evidence>
<feature type="compositionally biased region" description="Basic residues" evidence="1">
    <location>
        <begin position="137"/>
        <end position="163"/>
    </location>
</feature>
<organism evidence="2 3">
    <name type="scientific">Streptomyces luteolifulvus</name>
    <dbReference type="NCBI Taxonomy" id="2615112"/>
    <lineage>
        <taxon>Bacteria</taxon>
        <taxon>Bacillati</taxon>
        <taxon>Actinomycetota</taxon>
        <taxon>Actinomycetes</taxon>
        <taxon>Kitasatosporales</taxon>
        <taxon>Streptomycetaceae</taxon>
        <taxon>Streptomyces</taxon>
    </lineage>
</organism>
<feature type="region of interest" description="Disordered" evidence="1">
    <location>
        <begin position="86"/>
        <end position="163"/>
    </location>
</feature>
<sequence>MSVMTKPGLPSRRSSGAKGVHEIAGLTAAELRAFAEAAEASVGGEGALLAVHPDQAPATPSSISRSPCALRVGRTVEAAGVVSASCSPGERWTDAGATRRPAENVPTIADRAPSVPGTDIGQAGRGPHTRVCPTSARRPRSPPHGPRCRSAGRCRPRPRSLSS</sequence>
<dbReference type="EMBL" id="VZRB01000082">
    <property type="protein sequence ID" value="KAB1138936.1"/>
    <property type="molecule type" value="Genomic_DNA"/>
</dbReference>
<protein>
    <submittedName>
        <fullName evidence="2">Uncharacterized protein</fullName>
    </submittedName>
</protein>
<name>A0A6H9UP24_9ACTN</name>
<proteinExistence type="predicted"/>
<comment type="caution">
    <text evidence="2">The sequence shown here is derived from an EMBL/GenBank/DDBJ whole genome shotgun (WGS) entry which is preliminary data.</text>
</comment>
<reference evidence="2 3" key="1">
    <citation type="submission" date="2019-09" db="EMBL/GenBank/DDBJ databases">
        <title>Screening of Novel Bioactive Compounds from Soil-Associated.</title>
        <authorList>
            <person name="Zhao S."/>
        </authorList>
    </citation>
    <scope>NUCLEOTIDE SEQUENCE [LARGE SCALE GENOMIC DNA]</scope>
    <source>
        <strain evidence="2 3">HIT-DPA4</strain>
    </source>
</reference>